<keyword evidence="2" id="KW-1185">Reference proteome</keyword>
<dbReference type="EMBL" id="BAABBO010000021">
    <property type="protein sequence ID" value="GAA3977740.1"/>
    <property type="molecule type" value="Genomic_DNA"/>
</dbReference>
<evidence type="ECO:0000313" key="2">
    <source>
        <dbReference type="Proteomes" id="UP001501337"/>
    </source>
</evidence>
<name>A0ABP7Q7E8_9GAMM</name>
<organism evidence="1 2">
    <name type="scientific">Allohahella marinimesophila</name>
    <dbReference type="NCBI Taxonomy" id="1054972"/>
    <lineage>
        <taxon>Bacteria</taxon>
        <taxon>Pseudomonadati</taxon>
        <taxon>Pseudomonadota</taxon>
        <taxon>Gammaproteobacteria</taxon>
        <taxon>Oceanospirillales</taxon>
        <taxon>Hahellaceae</taxon>
        <taxon>Allohahella</taxon>
    </lineage>
</organism>
<gene>
    <name evidence="1" type="ORF">GCM10022278_38120</name>
</gene>
<dbReference type="Proteomes" id="UP001501337">
    <property type="component" value="Unassembled WGS sequence"/>
</dbReference>
<proteinExistence type="predicted"/>
<comment type="caution">
    <text evidence="1">The sequence shown here is derived from an EMBL/GenBank/DDBJ whole genome shotgun (WGS) entry which is preliminary data.</text>
</comment>
<dbReference type="RefSeq" id="WP_344809391.1">
    <property type="nucleotide sequence ID" value="NZ_BAABBO010000021.1"/>
</dbReference>
<evidence type="ECO:0000313" key="1">
    <source>
        <dbReference type="EMBL" id="GAA3977740.1"/>
    </source>
</evidence>
<sequence length="76" mass="8675">MTPEEHRPWTLYRSLEGGSVHTADCDGRFFVIIDESAFAGMLDEGDLADMQLMKVIEFDSYEARAGNLEQRFTAER</sequence>
<protein>
    <submittedName>
        <fullName evidence="1">Uncharacterized protein</fullName>
    </submittedName>
</protein>
<reference evidence="2" key="1">
    <citation type="journal article" date="2019" name="Int. J. Syst. Evol. Microbiol.">
        <title>The Global Catalogue of Microorganisms (GCM) 10K type strain sequencing project: providing services to taxonomists for standard genome sequencing and annotation.</title>
        <authorList>
            <consortium name="The Broad Institute Genomics Platform"/>
            <consortium name="The Broad Institute Genome Sequencing Center for Infectious Disease"/>
            <person name="Wu L."/>
            <person name="Ma J."/>
        </authorList>
    </citation>
    <scope>NUCLEOTIDE SEQUENCE [LARGE SCALE GENOMIC DNA]</scope>
    <source>
        <strain evidence="2">JCM 17555</strain>
    </source>
</reference>
<accession>A0ABP7Q7E8</accession>